<proteinExistence type="predicted"/>
<feature type="region of interest" description="Disordered" evidence="1">
    <location>
        <begin position="42"/>
        <end position="76"/>
    </location>
</feature>
<sequence length="130" mass="13911">MTTISQNLEDIKAGLQLMLGGLHDLDSNLDEALARARKITSLTGGDEWPEQVTEETMPVTEPAPPTEPAEPAEPSVSLEEVRQALATLATSTPDGKNRLRKILTSLGAEKLSDLTEDQYATALKAARDAA</sequence>
<dbReference type="RefSeq" id="WP_092648114.1">
    <property type="nucleotide sequence ID" value="NZ_LT629792.1"/>
</dbReference>
<accession>A0ABY0V554</accession>
<organism evidence="2 3">
    <name type="scientific">Schaalia radingae</name>
    <dbReference type="NCBI Taxonomy" id="131110"/>
    <lineage>
        <taxon>Bacteria</taxon>
        <taxon>Bacillati</taxon>
        <taxon>Actinomycetota</taxon>
        <taxon>Actinomycetes</taxon>
        <taxon>Actinomycetales</taxon>
        <taxon>Actinomycetaceae</taxon>
        <taxon>Schaalia</taxon>
    </lineage>
</organism>
<reference evidence="2 3" key="1">
    <citation type="submission" date="2016-10" db="EMBL/GenBank/DDBJ databases">
        <authorList>
            <person name="Varghese N."/>
            <person name="Submissions S."/>
        </authorList>
    </citation>
    <scope>NUCLEOTIDE SEQUENCE [LARGE SCALE GENOMIC DNA]</scope>
    <source>
        <strain evidence="2 3">DSM 9169</strain>
    </source>
</reference>
<dbReference type="Proteomes" id="UP000198976">
    <property type="component" value="Chromosome I"/>
</dbReference>
<gene>
    <name evidence="2" type="ORF">SAMN04489714_0166</name>
</gene>
<dbReference type="EMBL" id="LT629792">
    <property type="protein sequence ID" value="SDT85811.1"/>
    <property type="molecule type" value="Genomic_DNA"/>
</dbReference>
<name>A0ABY0V554_9ACTO</name>
<evidence type="ECO:0000313" key="2">
    <source>
        <dbReference type="EMBL" id="SDT85811.1"/>
    </source>
</evidence>
<evidence type="ECO:0000313" key="3">
    <source>
        <dbReference type="Proteomes" id="UP000198976"/>
    </source>
</evidence>
<evidence type="ECO:0008006" key="4">
    <source>
        <dbReference type="Google" id="ProtNLM"/>
    </source>
</evidence>
<keyword evidence="3" id="KW-1185">Reference proteome</keyword>
<evidence type="ECO:0000256" key="1">
    <source>
        <dbReference type="SAM" id="MobiDB-lite"/>
    </source>
</evidence>
<protein>
    <recommendedName>
        <fullName evidence="4">rRNA biogenesis protein rrp5</fullName>
    </recommendedName>
</protein>